<sequence length="419" mass="47265">MPSDRHHHRRHATRSRSRSPRRDDDNDHRSRRSHRTRSRSRSHSPHSRRSHHHHHRSHHRHESKHAGTTAARSSKPSSSSAAAPTTLPFSARPLSKHGDYRRYKPMFALYLDIQKQLVLEELPETEVKGRWKSFVGKLTLVRNRGELAEGWYDPVTLQKAIDSSAENDLGGSNEDKHTEEPPRRQRRASPDYGSNGTPGERAPAYSEEPGHGRDKHQSEQGEDDEEDDDDEFGPAALPSGAISASMTRKSGPAIPRREDLEYRDELLASDAHSSQNHLRALRAADRALQRTRLDELAPRADPGSHERKLEKRAEKTSTLHSFREAKEGGAMEEVGDSDLMGGGGDGVEDFRARRKEQERRKTEREVRREEMLRARAAEREEKFAEYRAKEDRTMEMLRGLARARFGGGGGGAGGGNGGQ</sequence>
<evidence type="ECO:0000256" key="1">
    <source>
        <dbReference type="SAM" id="MobiDB-lite"/>
    </source>
</evidence>
<dbReference type="Proteomes" id="UP001175001">
    <property type="component" value="Unassembled WGS sequence"/>
</dbReference>
<feature type="region of interest" description="Disordered" evidence="1">
    <location>
        <begin position="164"/>
        <end position="257"/>
    </location>
</feature>
<feature type="region of interest" description="Disordered" evidence="1">
    <location>
        <begin position="291"/>
        <end position="369"/>
    </location>
</feature>
<feature type="compositionally biased region" description="Basic and acidic residues" evidence="1">
    <location>
        <begin position="348"/>
        <end position="369"/>
    </location>
</feature>
<organism evidence="2 3">
    <name type="scientific">Lasiodiplodia hormozganensis</name>
    <dbReference type="NCBI Taxonomy" id="869390"/>
    <lineage>
        <taxon>Eukaryota</taxon>
        <taxon>Fungi</taxon>
        <taxon>Dikarya</taxon>
        <taxon>Ascomycota</taxon>
        <taxon>Pezizomycotina</taxon>
        <taxon>Dothideomycetes</taxon>
        <taxon>Dothideomycetes incertae sedis</taxon>
        <taxon>Botryosphaeriales</taxon>
        <taxon>Botryosphaeriaceae</taxon>
        <taxon>Lasiodiplodia</taxon>
    </lineage>
</organism>
<feature type="region of interest" description="Disordered" evidence="1">
    <location>
        <begin position="1"/>
        <end position="98"/>
    </location>
</feature>
<feature type="compositionally biased region" description="Basic residues" evidence="1">
    <location>
        <begin position="29"/>
        <end position="63"/>
    </location>
</feature>
<dbReference type="PANTHER" id="PTHR34117">
    <property type="entry name" value="STYLE CELL-CYCLE INHIBITOR 1"/>
    <property type="match status" value="1"/>
</dbReference>
<dbReference type="PANTHER" id="PTHR34117:SF1">
    <property type="entry name" value="STYLE CELL-CYCLE INHIBITOR 1"/>
    <property type="match status" value="1"/>
</dbReference>
<evidence type="ECO:0000313" key="2">
    <source>
        <dbReference type="EMBL" id="KAK0662835.1"/>
    </source>
</evidence>
<dbReference type="AlphaFoldDB" id="A0AA39Z3N6"/>
<feature type="compositionally biased region" description="Basic and acidic residues" evidence="1">
    <location>
        <begin position="208"/>
        <end position="219"/>
    </location>
</feature>
<feature type="compositionally biased region" description="Basic residues" evidence="1">
    <location>
        <begin position="1"/>
        <end position="19"/>
    </location>
</feature>
<protein>
    <submittedName>
        <fullName evidence="2">Uncharacterized protein</fullName>
    </submittedName>
</protein>
<name>A0AA39Z3N6_9PEZI</name>
<dbReference type="EMBL" id="JAUJDW010000005">
    <property type="protein sequence ID" value="KAK0662835.1"/>
    <property type="molecule type" value="Genomic_DNA"/>
</dbReference>
<dbReference type="InterPro" id="IPR044688">
    <property type="entry name" value="SCI-1-like"/>
</dbReference>
<reference evidence="2" key="1">
    <citation type="submission" date="2023-06" db="EMBL/GenBank/DDBJ databases">
        <title>Multi-omics analyses reveal the molecular pathogenesis toolkit of Lasiodiplodia hormozganensis, a cross-kingdom pathogen.</title>
        <authorList>
            <person name="Felix C."/>
            <person name="Meneses R."/>
            <person name="Goncalves M.F.M."/>
            <person name="Tilleman L."/>
            <person name="Duarte A.S."/>
            <person name="Jorrin-Novo J.V."/>
            <person name="Van De Peer Y."/>
            <person name="Deforce D."/>
            <person name="Van Nieuwerburgh F."/>
            <person name="Esteves A.C."/>
            <person name="Alves A."/>
        </authorList>
    </citation>
    <scope>NUCLEOTIDE SEQUENCE</scope>
    <source>
        <strain evidence="2">CBS 339.90</strain>
    </source>
</reference>
<feature type="compositionally biased region" description="Basic and acidic residues" evidence="1">
    <location>
        <begin position="291"/>
        <end position="329"/>
    </location>
</feature>
<proteinExistence type="predicted"/>
<keyword evidence="3" id="KW-1185">Reference proteome</keyword>
<evidence type="ECO:0000313" key="3">
    <source>
        <dbReference type="Proteomes" id="UP001175001"/>
    </source>
</evidence>
<accession>A0AA39Z3N6</accession>
<feature type="compositionally biased region" description="Acidic residues" evidence="1">
    <location>
        <begin position="220"/>
        <end position="232"/>
    </location>
</feature>
<comment type="caution">
    <text evidence="2">The sequence shown here is derived from an EMBL/GenBank/DDBJ whole genome shotgun (WGS) entry which is preliminary data.</text>
</comment>
<feature type="compositionally biased region" description="Basic and acidic residues" evidence="1">
    <location>
        <begin position="173"/>
        <end position="183"/>
    </location>
</feature>
<gene>
    <name evidence="2" type="ORF">DIS24_g1746</name>
</gene>
<feature type="compositionally biased region" description="Low complexity" evidence="1">
    <location>
        <begin position="68"/>
        <end position="91"/>
    </location>
</feature>